<evidence type="ECO:0000256" key="1">
    <source>
        <dbReference type="SAM" id="MobiDB-lite"/>
    </source>
</evidence>
<sequence length="81" mass="7932">GEAGGSGTAGRDARGRGGGAGAGAHASRPHDAGPDVMGRGHRPHAGDPGGAGGRTAPQGRGATRPNARCQYRPPPTYEPLL</sequence>
<feature type="region of interest" description="Disordered" evidence="1">
    <location>
        <begin position="1"/>
        <end position="81"/>
    </location>
</feature>
<feature type="compositionally biased region" description="Pro residues" evidence="1">
    <location>
        <begin position="72"/>
        <end position="81"/>
    </location>
</feature>
<feature type="non-terminal residue" evidence="2">
    <location>
        <position position="1"/>
    </location>
</feature>
<dbReference type="AlphaFoldDB" id="A0A6J4UU00"/>
<accession>A0A6J4UU00</accession>
<proteinExistence type="predicted"/>
<protein>
    <submittedName>
        <fullName evidence="2">Uncharacterized protein</fullName>
    </submittedName>
</protein>
<reference evidence="2" key="1">
    <citation type="submission" date="2020-02" db="EMBL/GenBank/DDBJ databases">
        <authorList>
            <person name="Meier V. D."/>
        </authorList>
    </citation>
    <scope>NUCLEOTIDE SEQUENCE</scope>
    <source>
        <strain evidence="2">AVDCRST_MAG88</strain>
    </source>
</reference>
<dbReference type="EMBL" id="CADCWM010000440">
    <property type="protein sequence ID" value="CAA9559124.1"/>
    <property type="molecule type" value="Genomic_DNA"/>
</dbReference>
<organism evidence="2">
    <name type="scientific">uncultured Thermomicrobiales bacterium</name>
    <dbReference type="NCBI Taxonomy" id="1645740"/>
    <lineage>
        <taxon>Bacteria</taxon>
        <taxon>Pseudomonadati</taxon>
        <taxon>Thermomicrobiota</taxon>
        <taxon>Thermomicrobia</taxon>
        <taxon>Thermomicrobiales</taxon>
        <taxon>environmental samples</taxon>
    </lineage>
</organism>
<name>A0A6J4UU00_9BACT</name>
<feature type="non-terminal residue" evidence="2">
    <location>
        <position position="81"/>
    </location>
</feature>
<gene>
    <name evidence="2" type="ORF">AVDCRST_MAG88-1347</name>
</gene>
<evidence type="ECO:0000313" key="2">
    <source>
        <dbReference type="EMBL" id="CAA9559124.1"/>
    </source>
</evidence>